<dbReference type="InterPro" id="IPR052895">
    <property type="entry name" value="HetReg/Transcr_Mod"/>
</dbReference>
<dbReference type="PANTHER" id="PTHR24148:SF64">
    <property type="entry name" value="HETEROKARYON INCOMPATIBILITY DOMAIN-CONTAINING PROTEIN"/>
    <property type="match status" value="1"/>
</dbReference>
<name>A0AAE0IU01_9PEZI</name>
<proteinExistence type="predicted"/>
<comment type="caution">
    <text evidence="2">The sequence shown here is derived from an EMBL/GenBank/DDBJ whole genome shotgun (WGS) entry which is preliminary data.</text>
</comment>
<dbReference type="PANTHER" id="PTHR24148">
    <property type="entry name" value="ANKYRIN REPEAT DOMAIN-CONTAINING PROTEIN 39 HOMOLOG-RELATED"/>
    <property type="match status" value="1"/>
</dbReference>
<organism evidence="2 3">
    <name type="scientific">Apodospora peruviana</name>
    <dbReference type="NCBI Taxonomy" id="516989"/>
    <lineage>
        <taxon>Eukaryota</taxon>
        <taxon>Fungi</taxon>
        <taxon>Dikarya</taxon>
        <taxon>Ascomycota</taxon>
        <taxon>Pezizomycotina</taxon>
        <taxon>Sordariomycetes</taxon>
        <taxon>Sordariomycetidae</taxon>
        <taxon>Sordariales</taxon>
        <taxon>Lasiosphaeriaceae</taxon>
        <taxon>Apodospora</taxon>
    </lineage>
</organism>
<dbReference type="EMBL" id="JAUEDM010000001">
    <property type="protein sequence ID" value="KAK3331228.1"/>
    <property type="molecule type" value="Genomic_DNA"/>
</dbReference>
<reference evidence="2" key="2">
    <citation type="submission" date="2023-06" db="EMBL/GenBank/DDBJ databases">
        <authorList>
            <consortium name="Lawrence Berkeley National Laboratory"/>
            <person name="Haridas S."/>
            <person name="Hensen N."/>
            <person name="Bonometti L."/>
            <person name="Westerberg I."/>
            <person name="Brannstrom I.O."/>
            <person name="Guillou S."/>
            <person name="Cros-Aarteil S."/>
            <person name="Calhoun S."/>
            <person name="Kuo A."/>
            <person name="Mondo S."/>
            <person name="Pangilinan J."/>
            <person name="Riley R."/>
            <person name="Labutti K."/>
            <person name="Andreopoulos B."/>
            <person name="Lipzen A."/>
            <person name="Chen C."/>
            <person name="Yanf M."/>
            <person name="Daum C."/>
            <person name="Ng V."/>
            <person name="Clum A."/>
            <person name="Steindorff A."/>
            <person name="Ohm R."/>
            <person name="Martin F."/>
            <person name="Silar P."/>
            <person name="Natvig D."/>
            <person name="Lalanne C."/>
            <person name="Gautier V."/>
            <person name="Ament-Velasquez S.L."/>
            <person name="Kruys A."/>
            <person name="Hutchinson M.I."/>
            <person name="Powell A.J."/>
            <person name="Barry K."/>
            <person name="Miller A.N."/>
            <person name="Grigoriev I.V."/>
            <person name="Debuchy R."/>
            <person name="Gladieux P."/>
            <person name="Thoren M.H."/>
            <person name="Johannesson H."/>
        </authorList>
    </citation>
    <scope>NUCLEOTIDE SEQUENCE</scope>
    <source>
        <strain evidence="2">CBS 118394</strain>
    </source>
</reference>
<sequence>MYLHDLSTQVANNSNPIFYKPWVSSSASFGLNSKHQLISTPPLNSTNNEIRLLRLLPARSRASRIKGELFIASLENDPRPEYVALSYVWGKPTKVSKIHVGRERLGIARNLQRALKYIRPEQDEEPLVIWIDALCINQDDPEERGHQVQLMRKIYSKSIGTRSWLDVEVDPLPPSLRKSRPMAPISTLAPTTSSSGGLSSAYFLTHTGLACGFNKRCYLHPRWSSISVLARPPTTRSLFS</sequence>
<reference evidence="2" key="1">
    <citation type="journal article" date="2023" name="Mol. Phylogenet. Evol.">
        <title>Genome-scale phylogeny and comparative genomics of the fungal order Sordariales.</title>
        <authorList>
            <person name="Hensen N."/>
            <person name="Bonometti L."/>
            <person name="Westerberg I."/>
            <person name="Brannstrom I.O."/>
            <person name="Guillou S."/>
            <person name="Cros-Aarteil S."/>
            <person name="Calhoun S."/>
            <person name="Haridas S."/>
            <person name="Kuo A."/>
            <person name="Mondo S."/>
            <person name="Pangilinan J."/>
            <person name="Riley R."/>
            <person name="LaButti K."/>
            <person name="Andreopoulos B."/>
            <person name="Lipzen A."/>
            <person name="Chen C."/>
            <person name="Yan M."/>
            <person name="Daum C."/>
            <person name="Ng V."/>
            <person name="Clum A."/>
            <person name="Steindorff A."/>
            <person name="Ohm R.A."/>
            <person name="Martin F."/>
            <person name="Silar P."/>
            <person name="Natvig D.O."/>
            <person name="Lalanne C."/>
            <person name="Gautier V."/>
            <person name="Ament-Velasquez S.L."/>
            <person name="Kruys A."/>
            <person name="Hutchinson M.I."/>
            <person name="Powell A.J."/>
            <person name="Barry K."/>
            <person name="Miller A.N."/>
            <person name="Grigoriev I.V."/>
            <person name="Debuchy R."/>
            <person name="Gladieux P."/>
            <person name="Hiltunen Thoren M."/>
            <person name="Johannesson H."/>
        </authorList>
    </citation>
    <scope>NUCLEOTIDE SEQUENCE</scope>
    <source>
        <strain evidence="2">CBS 118394</strain>
    </source>
</reference>
<keyword evidence="3" id="KW-1185">Reference proteome</keyword>
<accession>A0AAE0IU01</accession>
<dbReference type="Pfam" id="PF06985">
    <property type="entry name" value="HET"/>
    <property type="match status" value="1"/>
</dbReference>
<feature type="domain" description="Heterokaryon incompatibility" evidence="1">
    <location>
        <begin position="82"/>
        <end position="168"/>
    </location>
</feature>
<gene>
    <name evidence="2" type="ORF">B0H66DRAFT_613399</name>
</gene>
<evidence type="ECO:0000313" key="2">
    <source>
        <dbReference type="EMBL" id="KAK3331228.1"/>
    </source>
</evidence>
<dbReference type="Proteomes" id="UP001283341">
    <property type="component" value="Unassembled WGS sequence"/>
</dbReference>
<evidence type="ECO:0000313" key="3">
    <source>
        <dbReference type="Proteomes" id="UP001283341"/>
    </source>
</evidence>
<evidence type="ECO:0000259" key="1">
    <source>
        <dbReference type="Pfam" id="PF06985"/>
    </source>
</evidence>
<dbReference type="InterPro" id="IPR010730">
    <property type="entry name" value="HET"/>
</dbReference>
<dbReference type="AlphaFoldDB" id="A0AAE0IU01"/>
<protein>
    <submittedName>
        <fullName evidence="2">Heterokaryon incompatibility protein-domain-containing protein</fullName>
    </submittedName>
</protein>